<evidence type="ECO:0000313" key="2">
    <source>
        <dbReference type="Proteomes" id="UP000008192"/>
    </source>
</evidence>
<organism evidence="1 2">
    <name type="scientific">Treponema pallidum subsp. pertenue (strain Gauthier)</name>
    <dbReference type="NCBI Taxonomy" id="491080"/>
    <lineage>
        <taxon>Bacteria</taxon>
        <taxon>Pseudomonadati</taxon>
        <taxon>Spirochaetota</taxon>
        <taxon>Spirochaetia</taxon>
        <taxon>Spirochaetales</taxon>
        <taxon>Treponemataceae</taxon>
        <taxon>Treponema</taxon>
    </lineage>
</organism>
<reference evidence="2" key="1">
    <citation type="journal article" date="2012" name="PLoS Negl. Trop. Dis.">
        <title>Whole genome sequences of three Treponema pallidum ssp. pertenue strains: yaws and syphilis treponemes differ in less than 0.2% of the genome sequence.</title>
        <authorList>
            <person name="Cejkova D."/>
            <person name="Zobanikova M."/>
            <person name="Chen L."/>
            <person name="Pospisilova P."/>
            <person name="Strouhal M."/>
            <person name="Qin X."/>
            <person name="Mikalova L."/>
            <person name="Norris S.J."/>
            <person name="Muzny D.M."/>
            <person name="Gibbs R.A."/>
            <person name="Fulton L.L."/>
            <person name="Sodergren E."/>
            <person name="Weinstock G.M."/>
            <person name="Smajs D."/>
        </authorList>
    </citation>
    <scope>NUCLEOTIDE SEQUENCE [LARGE SCALE GENOMIC DNA]</scope>
    <source>
        <strain evidence="2">Gauthier</strain>
    </source>
</reference>
<proteinExistence type="predicted"/>
<dbReference type="KEGG" id="tpg:TPEGAU_0536a"/>
<dbReference type="Proteomes" id="UP000008192">
    <property type="component" value="Chromosome"/>
</dbReference>
<evidence type="ECO:0000313" key="1">
    <source>
        <dbReference type="EMBL" id="AEZ59795.1"/>
    </source>
</evidence>
<protein>
    <recommendedName>
        <fullName evidence="3">Secreted protein</fullName>
    </recommendedName>
</protein>
<sequence length="68" mass="7495">MRYCVSRFLFLCRSHGRFSVLGTGSERLKSLFLRTLWCSMRHGCAERYDTLTPGGGLPSGGHASALAD</sequence>
<dbReference type="AlphaFoldDB" id="A0AAU8PIL9"/>
<name>A0AAU8PIL9_TREPG</name>
<gene>
    <name evidence="1" type="ordered locus">TPEGAU_0536a</name>
</gene>
<dbReference type="EMBL" id="CP002376">
    <property type="protein sequence ID" value="AEZ59795.1"/>
    <property type="molecule type" value="Genomic_DNA"/>
</dbReference>
<accession>A0AAU8PIL9</accession>
<evidence type="ECO:0008006" key="3">
    <source>
        <dbReference type="Google" id="ProtNLM"/>
    </source>
</evidence>